<sequence length="220" mass="23579">MRSCLANCGLRPASAALLAEGLASNATLRELRLDANSVGDAGATALAEALQRNRTLRILNLQLGGVGTAGAMALTINLLGNRTLRGLGLAFNPIGPAGLEALEALIEQPATLTVVHEALVFRCCRCVFIIIRLVLRVMSLAARLRAWLRWLISCRCRRRQALTRRDPVAANTLGASEAADYLMTRCPMLACFVFSGDPYESGFEALELSQKLSDNEPAAA</sequence>
<dbReference type="AlphaFoldDB" id="A0A1Q9DHW0"/>
<evidence type="ECO:0000313" key="1">
    <source>
        <dbReference type="EMBL" id="OLP94766.1"/>
    </source>
</evidence>
<dbReference type="InterPro" id="IPR052394">
    <property type="entry name" value="LRR-containing"/>
</dbReference>
<dbReference type="PANTHER" id="PTHR24114:SF2">
    <property type="entry name" value="F-BOX DOMAIN-CONTAINING PROTEIN-RELATED"/>
    <property type="match status" value="1"/>
</dbReference>
<dbReference type="Proteomes" id="UP000186817">
    <property type="component" value="Unassembled WGS sequence"/>
</dbReference>
<gene>
    <name evidence="1" type="primary">NLRC3</name>
    <name evidence="1" type="ORF">AK812_SmicGene23179</name>
</gene>
<dbReference type="SMART" id="SM00368">
    <property type="entry name" value="LRR_RI"/>
    <property type="match status" value="4"/>
</dbReference>
<dbReference type="OrthoDB" id="120976at2759"/>
<accession>A0A1Q9DHW0</accession>
<dbReference type="InterPro" id="IPR001611">
    <property type="entry name" value="Leu-rich_rpt"/>
</dbReference>
<comment type="caution">
    <text evidence="1">The sequence shown here is derived from an EMBL/GenBank/DDBJ whole genome shotgun (WGS) entry which is preliminary data.</text>
</comment>
<evidence type="ECO:0000313" key="2">
    <source>
        <dbReference type="Proteomes" id="UP000186817"/>
    </source>
</evidence>
<keyword evidence="2" id="KW-1185">Reference proteome</keyword>
<dbReference type="Gene3D" id="3.80.10.10">
    <property type="entry name" value="Ribonuclease Inhibitor"/>
    <property type="match status" value="1"/>
</dbReference>
<dbReference type="InterPro" id="IPR032675">
    <property type="entry name" value="LRR_dom_sf"/>
</dbReference>
<dbReference type="Pfam" id="PF13516">
    <property type="entry name" value="LRR_6"/>
    <property type="match status" value="3"/>
</dbReference>
<dbReference type="PANTHER" id="PTHR24114">
    <property type="entry name" value="LEUCINE RICH REPEAT FAMILY PROTEIN"/>
    <property type="match status" value="1"/>
</dbReference>
<organism evidence="1 2">
    <name type="scientific">Symbiodinium microadriaticum</name>
    <name type="common">Dinoflagellate</name>
    <name type="synonym">Zooxanthella microadriatica</name>
    <dbReference type="NCBI Taxonomy" id="2951"/>
    <lineage>
        <taxon>Eukaryota</taxon>
        <taxon>Sar</taxon>
        <taxon>Alveolata</taxon>
        <taxon>Dinophyceae</taxon>
        <taxon>Suessiales</taxon>
        <taxon>Symbiodiniaceae</taxon>
        <taxon>Symbiodinium</taxon>
    </lineage>
</organism>
<name>A0A1Q9DHW0_SYMMI</name>
<proteinExistence type="predicted"/>
<protein>
    <submittedName>
        <fullName evidence="1">Protein NLRC3</fullName>
    </submittedName>
</protein>
<reference evidence="1 2" key="1">
    <citation type="submission" date="2016-02" db="EMBL/GenBank/DDBJ databases">
        <title>Genome analysis of coral dinoflagellate symbionts highlights evolutionary adaptations to a symbiotic lifestyle.</title>
        <authorList>
            <person name="Aranda M."/>
            <person name="Li Y."/>
            <person name="Liew Y.J."/>
            <person name="Baumgarten S."/>
            <person name="Simakov O."/>
            <person name="Wilson M."/>
            <person name="Piel J."/>
            <person name="Ashoor H."/>
            <person name="Bougouffa S."/>
            <person name="Bajic V.B."/>
            <person name="Ryu T."/>
            <person name="Ravasi T."/>
            <person name="Bayer T."/>
            <person name="Micklem G."/>
            <person name="Kim H."/>
            <person name="Bhak J."/>
            <person name="Lajeunesse T.C."/>
            <person name="Voolstra C.R."/>
        </authorList>
    </citation>
    <scope>NUCLEOTIDE SEQUENCE [LARGE SCALE GENOMIC DNA]</scope>
    <source>
        <strain evidence="1 2">CCMP2467</strain>
    </source>
</reference>
<dbReference type="SUPFAM" id="SSF52047">
    <property type="entry name" value="RNI-like"/>
    <property type="match status" value="1"/>
</dbReference>
<dbReference type="EMBL" id="LSRX01000530">
    <property type="protein sequence ID" value="OLP94766.1"/>
    <property type="molecule type" value="Genomic_DNA"/>
</dbReference>